<organism evidence="2 3">
    <name type="scientific">Fusobacterium mortiferum</name>
    <dbReference type="NCBI Taxonomy" id="850"/>
    <lineage>
        <taxon>Bacteria</taxon>
        <taxon>Fusobacteriati</taxon>
        <taxon>Fusobacteriota</taxon>
        <taxon>Fusobacteriia</taxon>
        <taxon>Fusobacteriales</taxon>
        <taxon>Fusobacteriaceae</taxon>
        <taxon>Fusobacterium</taxon>
    </lineage>
</organism>
<reference evidence="2 3" key="1">
    <citation type="submission" date="2018-08" db="EMBL/GenBank/DDBJ databases">
        <title>A genome reference for cultivated species of the human gut microbiota.</title>
        <authorList>
            <person name="Zou Y."/>
            <person name="Xue W."/>
            <person name="Luo G."/>
        </authorList>
    </citation>
    <scope>NUCLEOTIDE SEQUENCE [LARGE SCALE GENOMIC DNA]</scope>
    <source>
        <strain evidence="2 3">AM25-1</strain>
    </source>
</reference>
<comment type="caution">
    <text evidence="2">The sequence shown here is derived from an EMBL/GenBank/DDBJ whole genome shotgun (WGS) entry which is preliminary data.</text>
</comment>
<feature type="coiled-coil region" evidence="1">
    <location>
        <begin position="76"/>
        <end position="103"/>
    </location>
</feature>
<accession>A0A414PRF8</accession>
<protein>
    <submittedName>
        <fullName evidence="2">Uncharacterized protein</fullName>
    </submittedName>
</protein>
<dbReference type="EMBL" id="QRHL01000018">
    <property type="protein sequence ID" value="RHF71092.1"/>
    <property type="molecule type" value="Genomic_DNA"/>
</dbReference>
<keyword evidence="1" id="KW-0175">Coiled coil</keyword>
<dbReference type="RefSeq" id="WP_118234550.1">
    <property type="nucleotide sequence ID" value="NZ_CAEUHP010000001.1"/>
</dbReference>
<proteinExistence type="predicted"/>
<dbReference type="Proteomes" id="UP000284676">
    <property type="component" value="Unassembled WGS sequence"/>
</dbReference>
<sequence>MRIGIDKISIYDYECSINPKLKEVVERANGVKEVASIKRELFSMTYNYTLTETDRGLSETCFNKLTFNPNKILRGNNIENSSIQELKEALEKLETLLEKEGIIVDFSNAKIADIEINLNLPINFNEYFEVFLLFAKQHLNYAKGIYSITNAERINEFKYDESLFIPLSKNTTFKIYSKDRESNLPYHLTRLEYCLETSSYKYQCEKYGVDNSLNYLLSSKDFIETLFKERLKKDFIFKMFDYLEKEVKPILESKYKIFKQNNTLARQTGRKEARDVYRYLEQYWIFDYTFLIELVERYNSKNKGREVKRIREKYSKHNNLQKLNFILEIIFPH</sequence>
<evidence type="ECO:0000313" key="3">
    <source>
        <dbReference type="Proteomes" id="UP000284676"/>
    </source>
</evidence>
<evidence type="ECO:0000256" key="1">
    <source>
        <dbReference type="SAM" id="Coils"/>
    </source>
</evidence>
<evidence type="ECO:0000313" key="2">
    <source>
        <dbReference type="EMBL" id="RHF71092.1"/>
    </source>
</evidence>
<name>A0A414PRF8_FUSMR</name>
<dbReference type="AlphaFoldDB" id="A0A414PRF8"/>
<gene>
    <name evidence="2" type="ORF">DW663_09240</name>
</gene>